<evidence type="ECO:0000256" key="2">
    <source>
        <dbReference type="ARBA" id="ARBA00022840"/>
    </source>
</evidence>
<organism evidence="5">
    <name type="scientific">Mycobacterium xenopi 4042</name>
    <dbReference type="NCBI Taxonomy" id="1299334"/>
    <lineage>
        <taxon>Bacteria</taxon>
        <taxon>Bacillati</taxon>
        <taxon>Actinomycetota</taxon>
        <taxon>Actinomycetes</taxon>
        <taxon>Mycobacteriales</taxon>
        <taxon>Mycobacteriaceae</taxon>
        <taxon>Mycobacterium</taxon>
    </lineage>
</organism>
<dbReference type="SUPFAM" id="SSF53067">
    <property type="entry name" value="Actin-like ATPase domain"/>
    <property type="match status" value="1"/>
</dbReference>
<feature type="compositionally biased region" description="Basic and acidic residues" evidence="4">
    <location>
        <begin position="248"/>
        <end position="259"/>
    </location>
</feature>
<dbReference type="GO" id="GO:0005524">
    <property type="term" value="F:ATP binding"/>
    <property type="evidence" value="ECO:0007669"/>
    <property type="project" value="UniProtKB-KW"/>
</dbReference>
<dbReference type="InterPro" id="IPR043129">
    <property type="entry name" value="ATPase_NBD"/>
</dbReference>
<evidence type="ECO:0000256" key="3">
    <source>
        <dbReference type="ARBA" id="ARBA00023186"/>
    </source>
</evidence>
<sequence length="307" mass="32473">MEALRGALSRVAEWSRGPSRWRWPRRAGCAGRAAGQPWSAGRGIIAVCDFGGSGTSLTLADAAAGYQPVAATIRYTDFSGDRTDQALLNHVVADLSAAGSFDTGGTAAIGSLARLRAQCRNAKEQLSSSTLTTLSAELPGFSGDIGLTRTELEELIRQPLDGFVAVVQETLQRNQIRLADVTAVALVGGGLISRRSPRRCPNSCGSGGHRTAAASSGGDRGGTAGSAWPAGDSRTALARPPPRRWTLRRGDGALRRRPESSGARHWPGRRPTTIRASCRSAPASTRRRKTVRRLTTLRRGRARGTPA</sequence>
<name>X8DBZ9_MYCXE</name>
<feature type="region of interest" description="Disordered" evidence="4">
    <location>
        <begin position="196"/>
        <end position="290"/>
    </location>
</feature>
<dbReference type="InterPro" id="IPR013126">
    <property type="entry name" value="Hsp_70_fam"/>
</dbReference>
<protein>
    <submittedName>
        <fullName evidence="5">Hsp70 family protein</fullName>
    </submittedName>
</protein>
<keyword evidence="1" id="KW-0547">Nucleotide-binding</keyword>
<dbReference type="GO" id="GO:0140662">
    <property type="term" value="F:ATP-dependent protein folding chaperone"/>
    <property type="evidence" value="ECO:0007669"/>
    <property type="project" value="InterPro"/>
</dbReference>
<dbReference type="PANTHER" id="PTHR42749">
    <property type="entry name" value="CELL SHAPE-DETERMINING PROTEIN MREB"/>
    <property type="match status" value="1"/>
</dbReference>
<dbReference type="PANTHER" id="PTHR42749:SF1">
    <property type="entry name" value="CELL SHAPE-DETERMINING PROTEIN MREB"/>
    <property type="match status" value="1"/>
</dbReference>
<reference evidence="5" key="1">
    <citation type="submission" date="2014-01" db="EMBL/GenBank/DDBJ databases">
        <authorList>
            <person name="Brown-Elliot B."/>
            <person name="Wallace R."/>
            <person name="Lenaerts A."/>
            <person name="Ordway D."/>
            <person name="DeGroote M.A."/>
            <person name="Parker T."/>
            <person name="Sizemore C."/>
            <person name="Tallon L.J."/>
            <person name="Sadzewicz L.K."/>
            <person name="Sengamalay N."/>
            <person name="Fraser C.M."/>
            <person name="Hine E."/>
            <person name="Shefchek K.A."/>
            <person name="Das S.P."/>
            <person name="Tettelin H."/>
        </authorList>
    </citation>
    <scope>NUCLEOTIDE SEQUENCE [LARGE SCALE GENOMIC DNA]</scope>
    <source>
        <strain evidence="5">4042</strain>
    </source>
</reference>
<dbReference type="AlphaFoldDB" id="X8DBZ9"/>
<evidence type="ECO:0000313" key="5">
    <source>
        <dbReference type="EMBL" id="EUA65596.1"/>
    </source>
</evidence>
<accession>X8DBZ9</accession>
<dbReference type="Gene3D" id="3.90.640.10">
    <property type="entry name" value="Actin, Chain A, domain 4"/>
    <property type="match status" value="1"/>
</dbReference>
<evidence type="ECO:0000256" key="1">
    <source>
        <dbReference type="ARBA" id="ARBA00022741"/>
    </source>
</evidence>
<dbReference type="Gene3D" id="3.30.420.40">
    <property type="match status" value="1"/>
</dbReference>
<dbReference type="Pfam" id="PF00012">
    <property type="entry name" value="HSP70"/>
    <property type="match status" value="1"/>
</dbReference>
<proteinExistence type="predicted"/>
<evidence type="ECO:0000256" key="4">
    <source>
        <dbReference type="SAM" id="MobiDB-lite"/>
    </source>
</evidence>
<dbReference type="EMBL" id="JAOB01000026">
    <property type="protein sequence ID" value="EUA65596.1"/>
    <property type="molecule type" value="Genomic_DNA"/>
</dbReference>
<dbReference type="PATRIC" id="fig|1299334.3.peg.2179"/>
<keyword evidence="3" id="KW-0143">Chaperone</keyword>
<comment type="caution">
    <text evidence="5">The sequence shown here is derived from an EMBL/GenBank/DDBJ whole genome shotgun (WGS) entry which is preliminary data.</text>
</comment>
<keyword evidence="2" id="KW-0067">ATP-binding</keyword>
<gene>
    <name evidence="5" type="ORF">I553_8014</name>
</gene>